<evidence type="ECO:0008006" key="4">
    <source>
        <dbReference type="Google" id="ProtNLM"/>
    </source>
</evidence>
<gene>
    <name evidence="1" type="ORF">KIK155_LOCUS19108</name>
    <name evidence="2" type="ORF">TOA249_LOCUS26638</name>
</gene>
<dbReference type="Proteomes" id="UP000663838">
    <property type="component" value="Unassembled WGS sequence"/>
</dbReference>
<dbReference type="Proteomes" id="UP000663865">
    <property type="component" value="Unassembled WGS sequence"/>
</dbReference>
<dbReference type="Pfam" id="PF13469">
    <property type="entry name" value="Sulfotransfer_3"/>
    <property type="match status" value="1"/>
</dbReference>
<evidence type="ECO:0000313" key="1">
    <source>
        <dbReference type="EMBL" id="CAF3564346.1"/>
    </source>
</evidence>
<comment type="caution">
    <text evidence="2">The sequence shown here is derived from an EMBL/GenBank/DDBJ whole genome shotgun (WGS) entry which is preliminary data.</text>
</comment>
<dbReference type="AlphaFoldDB" id="A0A821RV73"/>
<organism evidence="2 3">
    <name type="scientific">Rotaria socialis</name>
    <dbReference type="NCBI Taxonomy" id="392032"/>
    <lineage>
        <taxon>Eukaryota</taxon>
        <taxon>Metazoa</taxon>
        <taxon>Spiralia</taxon>
        <taxon>Gnathifera</taxon>
        <taxon>Rotifera</taxon>
        <taxon>Eurotatoria</taxon>
        <taxon>Bdelloidea</taxon>
        <taxon>Philodinida</taxon>
        <taxon>Philodinidae</taxon>
        <taxon>Rotaria</taxon>
    </lineage>
</organism>
<evidence type="ECO:0000313" key="2">
    <source>
        <dbReference type="EMBL" id="CAF4847920.1"/>
    </source>
</evidence>
<proteinExistence type="predicted"/>
<dbReference type="Gene3D" id="3.40.50.300">
    <property type="entry name" value="P-loop containing nucleotide triphosphate hydrolases"/>
    <property type="match status" value="1"/>
</dbReference>
<evidence type="ECO:0000313" key="3">
    <source>
        <dbReference type="Proteomes" id="UP000663838"/>
    </source>
</evidence>
<dbReference type="PANTHER" id="PTHR36451:SF1">
    <property type="entry name" value="OMEGA-HYDROXY-BETA-DIHYDROMENAQUINONE-9 SULFOTRANSFERASE STF3"/>
    <property type="match status" value="1"/>
</dbReference>
<dbReference type="SUPFAM" id="SSF52540">
    <property type="entry name" value="P-loop containing nucleoside triphosphate hydrolases"/>
    <property type="match status" value="1"/>
</dbReference>
<dbReference type="EMBL" id="CAJOBS010003172">
    <property type="protein sequence ID" value="CAF4847920.1"/>
    <property type="molecule type" value="Genomic_DNA"/>
</dbReference>
<accession>A0A821RV73</accession>
<reference evidence="2" key="1">
    <citation type="submission" date="2021-02" db="EMBL/GenBank/DDBJ databases">
        <authorList>
            <person name="Nowell W R."/>
        </authorList>
    </citation>
    <scope>NUCLEOTIDE SEQUENCE</scope>
</reference>
<dbReference type="InterPro" id="IPR027417">
    <property type="entry name" value="P-loop_NTPase"/>
</dbReference>
<sequence length="408" mass="47806">MTSEGQNNSKLLHDFHLTDDDLSNDAKDRFPFHAEIINSLNFFGHSILMNKNLTRAGRHILCSKIIRRHENIKSVLNYLASTPRQSKQKITEVPMIVICGLCRTGSTLLQNLMACDPACRAPLLTDMIVQPIPPILRSNITEHKRRINDEAHFEKQVFEIAGYDMEQYVKNRSSSHAEFEYEEDTVLHEEVGLQGSLSQLAPKHMNLVVWHADSKNKDYAYEYHRTVLQMLHDVDPPHTHWQIKSPSHLLWMDTLLKYYPQASIIMSHRRLDEVIPSACSLFRLLNSIYFDENDSNSWKFLGEQSMTLLDIWIHRIVEFRSRQPQPTNIFDIRYKDLMKDPIGTVRQIYDHFSFLQWSDQFEKAMRTWLVNNYQGKQGRHSYSLDQFGLSKSNTKEICKQYENMFLAD</sequence>
<protein>
    <recommendedName>
        <fullName evidence="4">Sulfotransferase</fullName>
    </recommendedName>
</protein>
<dbReference type="PANTHER" id="PTHR36451">
    <property type="entry name" value="PAPS-DEPENDENT SULFOTRANSFERASE STF3"/>
    <property type="match status" value="1"/>
</dbReference>
<dbReference type="InterPro" id="IPR052736">
    <property type="entry name" value="Stf3_sulfotransferase"/>
</dbReference>
<dbReference type="EMBL" id="CAJNYV010003394">
    <property type="protein sequence ID" value="CAF3564346.1"/>
    <property type="molecule type" value="Genomic_DNA"/>
</dbReference>
<name>A0A821RV73_9BILA</name>